<reference evidence="2" key="1">
    <citation type="submission" date="2012-08" db="EMBL/GenBank/DDBJ databases">
        <title>The Genome Sequence of Wuchereria bancrofti.</title>
        <authorList>
            <person name="Nutman T.B."/>
            <person name="Fink D.L."/>
            <person name="Russ C."/>
            <person name="Young S."/>
            <person name="Zeng Q."/>
            <person name="Koehrsen M."/>
            <person name="Alvarado L."/>
            <person name="Berlin A."/>
            <person name="Chapman S.B."/>
            <person name="Chen Z."/>
            <person name="Freedman E."/>
            <person name="Gellesch M."/>
            <person name="Goldberg J."/>
            <person name="Griggs A."/>
            <person name="Gujja S."/>
            <person name="Heilman E.R."/>
            <person name="Heiman D."/>
            <person name="Hepburn T."/>
            <person name="Howarth C."/>
            <person name="Jen D."/>
            <person name="Larson L."/>
            <person name="Lewis B."/>
            <person name="Mehta T."/>
            <person name="Park D."/>
            <person name="Pearson M."/>
            <person name="Roberts A."/>
            <person name="Saif S."/>
            <person name="Shea T."/>
            <person name="Shenoy N."/>
            <person name="Sisk P."/>
            <person name="Stolte C."/>
            <person name="Sykes S."/>
            <person name="Walk T."/>
            <person name="White J."/>
            <person name="Yandava C."/>
            <person name="Haas B."/>
            <person name="Henn M.R."/>
            <person name="Nusbaum C."/>
            <person name="Birren B."/>
        </authorList>
    </citation>
    <scope>NUCLEOTIDE SEQUENCE [LARGE SCALE GENOMIC DNA]</scope>
    <source>
        <strain evidence="2">NA</strain>
    </source>
</reference>
<dbReference type="EMBL" id="ADBV01019417">
    <property type="protein sequence ID" value="EJW71134.1"/>
    <property type="molecule type" value="Genomic_DNA"/>
</dbReference>
<accession>J9E714</accession>
<dbReference type="AlphaFoldDB" id="J9E714"/>
<evidence type="ECO:0000313" key="2">
    <source>
        <dbReference type="Proteomes" id="UP000004810"/>
    </source>
</evidence>
<sequence>MANYHASSTCKTFDEETLNDVILSIFKKSFRDGISALVWMNREIMITVCDYGT</sequence>
<gene>
    <name evidence="1" type="ORF">WUBG_17959</name>
</gene>
<organism evidence="1 2">
    <name type="scientific">Wuchereria bancrofti</name>
    <dbReference type="NCBI Taxonomy" id="6293"/>
    <lineage>
        <taxon>Eukaryota</taxon>
        <taxon>Metazoa</taxon>
        <taxon>Ecdysozoa</taxon>
        <taxon>Nematoda</taxon>
        <taxon>Chromadorea</taxon>
        <taxon>Rhabditida</taxon>
        <taxon>Spirurina</taxon>
        <taxon>Spiruromorpha</taxon>
        <taxon>Filarioidea</taxon>
        <taxon>Onchocercidae</taxon>
        <taxon>Wuchereria</taxon>
    </lineage>
</organism>
<name>J9E714_WUCBA</name>
<dbReference type="Proteomes" id="UP000004810">
    <property type="component" value="Unassembled WGS sequence"/>
</dbReference>
<comment type="caution">
    <text evidence="1">The sequence shown here is derived from an EMBL/GenBank/DDBJ whole genome shotgun (WGS) entry which is preliminary data.</text>
</comment>
<protein>
    <submittedName>
        <fullName evidence="1">Uncharacterized protein</fullName>
    </submittedName>
</protein>
<feature type="non-terminal residue" evidence="1">
    <location>
        <position position="53"/>
    </location>
</feature>
<proteinExistence type="predicted"/>
<evidence type="ECO:0000313" key="1">
    <source>
        <dbReference type="EMBL" id="EJW71134.1"/>
    </source>
</evidence>